<dbReference type="AlphaFoldDB" id="A0A250WZ99"/>
<reference evidence="2 3" key="1">
    <citation type="submission" date="2017-08" db="EMBL/GenBank/DDBJ databases">
        <title>Acidophilic green algal genome provides insights into adaptation to an acidic environment.</title>
        <authorList>
            <person name="Hirooka S."/>
            <person name="Hirose Y."/>
            <person name="Kanesaki Y."/>
            <person name="Higuchi S."/>
            <person name="Fujiwara T."/>
            <person name="Onuma R."/>
            <person name="Era A."/>
            <person name="Ohbayashi R."/>
            <person name="Uzuka A."/>
            <person name="Nozaki H."/>
            <person name="Yoshikawa H."/>
            <person name="Miyagishima S.Y."/>
        </authorList>
    </citation>
    <scope>NUCLEOTIDE SEQUENCE [LARGE SCALE GENOMIC DNA]</scope>
    <source>
        <strain evidence="2 3">NIES-2499</strain>
    </source>
</reference>
<organism evidence="2 3">
    <name type="scientific">Chlamydomonas eustigma</name>
    <dbReference type="NCBI Taxonomy" id="1157962"/>
    <lineage>
        <taxon>Eukaryota</taxon>
        <taxon>Viridiplantae</taxon>
        <taxon>Chlorophyta</taxon>
        <taxon>core chlorophytes</taxon>
        <taxon>Chlorophyceae</taxon>
        <taxon>CS clade</taxon>
        <taxon>Chlamydomonadales</taxon>
        <taxon>Chlamydomonadaceae</taxon>
        <taxon>Chlamydomonas</taxon>
    </lineage>
</organism>
<gene>
    <name evidence="2" type="ORF">CEUSTIGMA_g3385.t1</name>
</gene>
<evidence type="ECO:0000256" key="1">
    <source>
        <dbReference type="SAM" id="MobiDB-lite"/>
    </source>
</evidence>
<feature type="region of interest" description="Disordered" evidence="1">
    <location>
        <begin position="62"/>
        <end position="232"/>
    </location>
</feature>
<feature type="compositionally biased region" description="Basic and acidic residues" evidence="1">
    <location>
        <begin position="149"/>
        <end position="163"/>
    </location>
</feature>
<dbReference type="Proteomes" id="UP000232323">
    <property type="component" value="Unassembled WGS sequence"/>
</dbReference>
<proteinExistence type="predicted"/>
<sequence>MSLFDGLFSTSNEKKLSSAASSLFSPNSRFYSSNVPQDSSTFNVVLNQKLITGKVLVEKNHTQHTVEATSHKKDRRKQESNHVKELTAKRRKSDSVGDAADAQTNISSEGATKKAKRKFKETVETATVSKEENDSTALEPPLKRAKGSKKIEKSTVLKSEAKGGVEGTSGGHSKEKKKQNKQRQETLGPGATSAEKVQQASDGDNTAGPLISKERNSETEEEVKEAPGVLKLSPEEEPEKLERTLFVGNFPIKKNAKDQLKEIFSKYVNCLYGTAGLLSISANATWKRSALNTLPITISPHTLPITAM</sequence>
<keyword evidence="3" id="KW-1185">Reference proteome</keyword>
<accession>A0A250WZ99</accession>
<protein>
    <submittedName>
        <fullName evidence="2">Uncharacterized protein</fullName>
    </submittedName>
</protein>
<name>A0A250WZ99_9CHLO</name>
<comment type="caution">
    <text evidence="2">The sequence shown here is derived from an EMBL/GenBank/DDBJ whole genome shotgun (WGS) entry which is preliminary data.</text>
</comment>
<feature type="compositionally biased region" description="Polar residues" evidence="1">
    <location>
        <begin position="195"/>
        <end position="204"/>
    </location>
</feature>
<evidence type="ECO:0000313" key="2">
    <source>
        <dbReference type="EMBL" id="GAX75942.1"/>
    </source>
</evidence>
<dbReference type="EMBL" id="BEGY01000014">
    <property type="protein sequence ID" value="GAX75942.1"/>
    <property type="molecule type" value="Genomic_DNA"/>
</dbReference>
<feature type="compositionally biased region" description="Basic and acidic residues" evidence="1">
    <location>
        <begin position="76"/>
        <end position="88"/>
    </location>
</feature>
<evidence type="ECO:0000313" key="3">
    <source>
        <dbReference type="Proteomes" id="UP000232323"/>
    </source>
</evidence>